<dbReference type="SUPFAM" id="SSF48726">
    <property type="entry name" value="Immunoglobulin"/>
    <property type="match status" value="1"/>
</dbReference>
<reference evidence="6" key="1">
    <citation type="submission" date="2023-09" db="UniProtKB">
        <authorList>
            <consortium name="Ensembl"/>
        </authorList>
    </citation>
    <scope>IDENTIFICATION</scope>
</reference>
<evidence type="ECO:0000313" key="6">
    <source>
        <dbReference type="Ensembl" id="ENSCCNP00000026721.1"/>
    </source>
</evidence>
<keyword evidence="3" id="KW-1064">Adaptive immunity</keyword>
<proteinExistence type="predicted"/>
<dbReference type="PANTHER" id="PTHR23268:SF40">
    <property type="entry name" value="T CELL RECEPTOR BETA VARIABLE 4-1"/>
    <property type="match status" value="1"/>
</dbReference>
<dbReference type="Pfam" id="PF07686">
    <property type="entry name" value="V-set"/>
    <property type="match status" value="1"/>
</dbReference>
<dbReference type="InterPro" id="IPR013106">
    <property type="entry name" value="Ig_V-set"/>
</dbReference>
<protein>
    <recommendedName>
        <fullName evidence="5">Immunoglobulin V-set domain-containing protein</fullName>
    </recommendedName>
</protein>
<dbReference type="AlphaFoldDB" id="A0A8C0XDH0"/>
<evidence type="ECO:0000259" key="5">
    <source>
        <dbReference type="Pfam" id="PF07686"/>
    </source>
</evidence>
<dbReference type="InterPro" id="IPR036179">
    <property type="entry name" value="Ig-like_dom_sf"/>
</dbReference>
<evidence type="ECO:0000256" key="2">
    <source>
        <dbReference type="ARBA" id="ARBA00022859"/>
    </source>
</evidence>
<sequence>MILFVSFDHAYSNDYILECSVETAVSQSPKYLITHGLVHGWHHIHNAMYWYKQNAKKPPELMFMYNLQQLTQNETVPSCFSPECPDSSHLLLHMTFLEPKDSAVYLCASSQDTALQSHHLLVQKPTGPSRKLWELRSLLNISCKTPDRSYKP</sequence>
<dbReference type="InterPro" id="IPR013783">
    <property type="entry name" value="Ig-like_fold"/>
</dbReference>
<organism evidence="6">
    <name type="scientific">Castor canadensis</name>
    <name type="common">American beaver</name>
    <dbReference type="NCBI Taxonomy" id="51338"/>
    <lineage>
        <taxon>Eukaryota</taxon>
        <taxon>Metazoa</taxon>
        <taxon>Chordata</taxon>
        <taxon>Craniata</taxon>
        <taxon>Vertebrata</taxon>
        <taxon>Euteleostomi</taxon>
        <taxon>Mammalia</taxon>
        <taxon>Eutheria</taxon>
        <taxon>Euarchontoglires</taxon>
        <taxon>Glires</taxon>
        <taxon>Rodentia</taxon>
        <taxon>Castorimorpha</taxon>
        <taxon>Castoridae</taxon>
        <taxon>Castor</taxon>
    </lineage>
</organism>
<evidence type="ECO:0000256" key="3">
    <source>
        <dbReference type="ARBA" id="ARBA00023130"/>
    </source>
</evidence>
<dbReference type="GO" id="GO:0007166">
    <property type="term" value="P:cell surface receptor signaling pathway"/>
    <property type="evidence" value="ECO:0007669"/>
    <property type="project" value="TreeGrafter"/>
</dbReference>
<accession>A0A8C0XDH0</accession>
<dbReference type="GO" id="GO:0005886">
    <property type="term" value="C:plasma membrane"/>
    <property type="evidence" value="ECO:0007669"/>
    <property type="project" value="TreeGrafter"/>
</dbReference>
<keyword evidence="1" id="KW-0732">Signal</keyword>
<dbReference type="GO" id="GO:0002250">
    <property type="term" value="P:adaptive immune response"/>
    <property type="evidence" value="ECO:0007669"/>
    <property type="project" value="UniProtKB-KW"/>
</dbReference>
<dbReference type="Ensembl" id="ENSCCNT00000033854.1">
    <property type="protein sequence ID" value="ENSCCNP00000026721.1"/>
    <property type="gene ID" value="ENSCCNG00000025894.1"/>
</dbReference>
<evidence type="ECO:0000256" key="4">
    <source>
        <dbReference type="ARBA" id="ARBA00023319"/>
    </source>
</evidence>
<keyword evidence="2" id="KW-0391">Immunity</keyword>
<name>A0A8C0XDH0_CASCN</name>
<evidence type="ECO:0000256" key="1">
    <source>
        <dbReference type="ARBA" id="ARBA00022729"/>
    </source>
</evidence>
<dbReference type="Gene3D" id="2.60.40.10">
    <property type="entry name" value="Immunoglobulins"/>
    <property type="match status" value="1"/>
</dbReference>
<keyword evidence="4" id="KW-0393">Immunoglobulin domain</keyword>
<dbReference type="PANTHER" id="PTHR23268">
    <property type="entry name" value="T-CELL RECEPTOR BETA CHAIN"/>
    <property type="match status" value="1"/>
</dbReference>
<feature type="domain" description="Immunoglobulin V-set" evidence="5">
    <location>
        <begin position="43"/>
        <end position="113"/>
    </location>
</feature>
<dbReference type="InterPro" id="IPR050413">
    <property type="entry name" value="TCR_beta_variable"/>
</dbReference>